<accession>A0A8S5LL56</accession>
<name>A0A8S5LL56_9CAUD</name>
<dbReference type="EMBL" id="BK015870">
    <property type="protein sequence ID" value="DAD70805.1"/>
    <property type="molecule type" value="Genomic_DNA"/>
</dbReference>
<proteinExistence type="predicted"/>
<evidence type="ECO:0008006" key="2">
    <source>
        <dbReference type="Google" id="ProtNLM"/>
    </source>
</evidence>
<sequence length="71" mass="8564">MMQWHKVSEKSPPIKKPVFVAMPNYFDQYSEDFVYVMEYTGDGYWEYYDGGTEYVSVLDIDRWAYIELPED</sequence>
<reference evidence="1" key="1">
    <citation type="journal article" date="2021" name="Proc. Natl. Acad. Sci. U.S.A.">
        <title>A Catalog of Tens of Thousands of Viruses from Human Metagenomes Reveals Hidden Associations with Chronic Diseases.</title>
        <authorList>
            <person name="Tisza M.J."/>
            <person name="Buck C.B."/>
        </authorList>
    </citation>
    <scope>NUCLEOTIDE SEQUENCE</scope>
    <source>
        <strain evidence="1">CtKcB20</strain>
    </source>
</reference>
<organism evidence="1">
    <name type="scientific">Siphoviridae sp. ctKcB20</name>
    <dbReference type="NCBI Taxonomy" id="2827568"/>
    <lineage>
        <taxon>Viruses</taxon>
        <taxon>Duplodnaviria</taxon>
        <taxon>Heunggongvirae</taxon>
        <taxon>Uroviricota</taxon>
        <taxon>Caudoviricetes</taxon>
    </lineage>
</organism>
<protein>
    <recommendedName>
        <fullName evidence="2">DUF551 domain-containing protein</fullName>
    </recommendedName>
</protein>
<evidence type="ECO:0000313" key="1">
    <source>
        <dbReference type="EMBL" id="DAD70805.1"/>
    </source>
</evidence>